<proteinExistence type="predicted"/>
<dbReference type="InterPro" id="IPR006748">
    <property type="entry name" value="NH2Glyco/OHUrea_AB-resist_kin"/>
</dbReference>
<organism evidence="1 2">
    <name type="scientific">Paractinoplanes atraurantiacus</name>
    <dbReference type="NCBI Taxonomy" id="1036182"/>
    <lineage>
        <taxon>Bacteria</taxon>
        <taxon>Bacillati</taxon>
        <taxon>Actinomycetota</taxon>
        <taxon>Actinomycetes</taxon>
        <taxon>Micromonosporales</taxon>
        <taxon>Micromonosporaceae</taxon>
        <taxon>Paractinoplanes</taxon>
    </lineage>
</organism>
<keyword evidence="1" id="KW-0418">Kinase</keyword>
<dbReference type="GO" id="GO:0019748">
    <property type="term" value="P:secondary metabolic process"/>
    <property type="evidence" value="ECO:0007669"/>
    <property type="project" value="InterPro"/>
</dbReference>
<dbReference type="SUPFAM" id="SSF56112">
    <property type="entry name" value="Protein kinase-like (PK-like)"/>
    <property type="match status" value="1"/>
</dbReference>
<name>A0A285KMI2_9ACTN</name>
<keyword evidence="2" id="KW-1185">Reference proteome</keyword>
<evidence type="ECO:0000313" key="1">
    <source>
        <dbReference type="EMBL" id="SNY73097.1"/>
    </source>
</evidence>
<dbReference type="AlphaFoldDB" id="A0A285KMI2"/>
<reference evidence="1 2" key="1">
    <citation type="submission" date="2017-09" db="EMBL/GenBank/DDBJ databases">
        <authorList>
            <person name="Ehlers B."/>
            <person name="Leendertz F.H."/>
        </authorList>
    </citation>
    <scope>NUCLEOTIDE SEQUENCE [LARGE SCALE GENOMIC DNA]</scope>
    <source>
        <strain evidence="1 2">CGMCC 4.6857</strain>
    </source>
</reference>
<evidence type="ECO:0000313" key="2">
    <source>
        <dbReference type="Proteomes" id="UP000219612"/>
    </source>
</evidence>
<protein>
    <submittedName>
        <fullName evidence="1">Streptomycin 6-kinase</fullName>
    </submittedName>
</protein>
<dbReference type="RefSeq" id="WP_097328917.1">
    <property type="nucleotide sequence ID" value="NZ_OBDY01000045.1"/>
</dbReference>
<keyword evidence="1" id="KW-0808">Transferase</keyword>
<dbReference type="EMBL" id="OBDY01000045">
    <property type="protein sequence ID" value="SNY73097.1"/>
    <property type="molecule type" value="Genomic_DNA"/>
</dbReference>
<dbReference type="Pfam" id="PF04655">
    <property type="entry name" value="APH_6_hur"/>
    <property type="match status" value="1"/>
</dbReference>
<dbReference type="InterPro" id="IPR011009">
    <property type="entry name" value="Kinase-like_dom_sf"/>
</dbReference>
<accession>A0A285KMI2</accession>
<dbReference type="GO" id="GO:0016773">
    <property type="term" value="F:phosphotransferase activity, alcohol group as acceptor"/>
    <property type="evidence" value="ECO:0007669"/>
    <property type="project" value="InterPro"/>
</dbReference>
<sequence>MITVPARLVANLPKYFGERGRAWVADAPRLVAERLAAWDLTVDGPVMNGVVALVVPVQGPGGAAVLKFQIDDPEHPGEAAALRTWDGDGAVRLLREDPASGALLLERLDSGRDLRSVRDDVHAVQIAAQLLVRLNAYKAPEGVRTLEEIVQGMLEFAPVAARRLSDPGEGQVLLGCAAAVREAAGDSGDRLLHWDLHYENVLAAQRDEWLAIDPKPLAGDPAFELLPALHNRWDEVLAAGDPRRAVRRRFDAMVEVMGLDRERAVRWTLGRTLQNSLWTIEDGGRALEAEQVLVAASLTTGCRW</sequence>
<dbReference type="OrthoDB" id="3638028at2"/>
<dbReference type="Proteomes" id="UP000219612">
    <property type="component" value="Unassembled WGS sequence"/>
</dbReference>
<dbReference type="GO" id="GO:0016301">
    <property type="term" value="F:kinase activity"/>
    <property type="evidence" value="ECO:0007669"/>
    <property type="project" value="UniProtKB-KW"/>
</dbReference>
<gene>
    <name evidence="1" type="ORF">SAMN05421748_14526</name>
</gene>